<comment type="caution">
    <text evidence="2">The sequence shown here is derived from an EMBL/GenBank/DDBJ whole genome shotgun (WGS) entry which is preliminary data.</text>
</comment>
<evidence type="ECO:0000256" key="1">
    <source>
        <dbReference type="SAM" id="Phobius"/>
    </source>
</evidence>
<feature type="transmembrane region" description="Helical" evidence="1">
    <location>
        <begin position="12"/>
        <end position="43"/>
    </location>
</feature>
<keyword evidence="1" id="KW-1133">Transmembrane helix</keyword>
<keyword evidence="1" id="KW-0812">Transmembrane</keyword>
<feature type="transmembrane region" description="Helical" evidence="1">
    <location>
        <begin position="94"/>
        <end position="115"/>
    </location>
</feature>
<evidence type="ECO:0000313" key="2">
    <source>
        <dbReference type="EMBL" id="HII73184.1"/>
    </source>
</evidence>
<protein>
    <submittedName>
        <fullName evidence="2">Uncharacterized protein</fullName>
    </submittedName>
</protein>
<dbReference type="GeneID" id="1459706"/>
<dbReference type="RefSeq" id="WP_010979720.1">
    <property type="nucleotide sequence ID" value="NZ_BAABQO010000006.1"/>
</dbReference>
<organism evidence="2 3">
    <name type="scientific">Sulfurisphaera tokodaii</name>
    <dbReference type="NCBI Taxonomy" id="111955"/>
    <lineage>
        <taxon>Archaea</taxon>
        <taxon>Thermoproteota</taxon>
        <taxon>Thermoprotei</taxon>
        <taxon>Sulfolobales</taxon>
        <taxon>Sulfolobaceae</taxon>
        <taxon>Sulfurisphaera</taxon>
    </lineage>
</organism>
<dbReference type="Proteomes" id="UP000646844">
    <property type="component" value="Unassembled WGS sequence"/>
</dbReference>
<dbReference type="EMBL" id="DUJO01000009">
    <property type="protein sequence ID" value="HII73184.1"/>
    <property type="molecule type" value="Genomic_DNA"/>
</dbReference>
<feature type="transmembrane region" description="Helical" evidence="1">
    <location>
        <begin position="64"/>
        <end position="88"/>
    </location>
</feature>
<proteinExistence type="predicted"/>
<gene>
    <name evidence="2" type="ORF">HA332_01990</name>
</gene>
<dbReference type="AlphaFoldDB" id="A0A832TMX7"/>
<name>A0A832TMX7_9CREN</name>
<accession>A0A832TMX7</accession>
<sequence length="161" mass="18046">MDLKYFSIFYAIYSLLSIITLYLNYEVISIIGLILAFISVYFLRRVFKKLTSRQEFKIPYAGAYLMLLGYLGILIGIPVSSISVVHLLGLTLVLIGALFVDIGILTALVLGNFRLSAFTQNNRLKIIAILFLLGLITSFDIKIVSYSLYLISSFLILAESL</sequence>
<reference evidence="2" key="1">
    <citation type="journal article" date="2020" name="bioRxiv">
        <title>A rank-normalized archaeal taxonomy based on genome phylogeny resolves widespread incomplete and uneven classifications.</title>
        <authorList>
            <person name="Rinke C."/>
            <person name="Chuvochina M."/>
            <person name="Mussig A.J."/>
            <person name="Chaumeil P.-A."/>
            <person name="Waite D.W."/>
            <person name="Whitman W.B."/>
            <person name="Parks D.H."/>
            <person name="Hugenholtz P."/>
        </authorList>
    </citation>
    <scope>NUCLEOTIDE SEQUENCE</scope>
    <source>
        <strain evidence="2">UBA8838</strain>
    </source>
</reference>
<keyword evidence="1" id="KW-0472">Membrane</keyword>
<evidence type="ECO:0000313" key="3">
    <source>
        <dbReference type="Proteomes" id="UP000646844"/>
    </source>
</evidence>
<feature type="transmembrane region" description="Helical" evidence="1">
    <location>
        <begin position="127"/>
        <end position="151"/>
    </location>
</feature>